<dbReference type="InterPro" id="IPR036661">
    <property type="entry name" value="Luciferase-like_sf"/>
</dbReference>
<dbReference type="Gene3D" id="3.20.20.30">
    <property type="entry name" value="Luciferase-like domain"/>
    <property type="match status" value="1"/>
</dbReference>
<evidence type="ECO:0000256" key="1">
    <source>
        <dbReference type="ARBA" id="ARBA00023002"/>
    </source>
</evidence>
<keyword evidence="2" id="KW-0503">Monooxygenase</keyword>
<dbReference type="RefSeq" id="WP_379508775.1">
    <property type="nucleotide sequence ID" value="NZ_JBHRTQ010000004.1"/>
</dbReference>
<dbReference type="PANTHER" id="PTHR30137:SF8">
    <property type="entry name" value="BLR5498 PROTEIN"/>
    <property type="match status" value="1"/>
</dbReference>
<dbReference type="GO" id="GO:0016491">
    <property type="term" value="F:oxidoreductase activity"/>
    <property type="evidence" value="ECO:0007669"/>
    <property type="project" value="UniProtKB-KW"/>
</dbReference>
<dbReference type="EMBL" id="JBHRTQ010000004">
    <property type="protein sequence ID" value="MFC3173388.1"/>
    <property type="molecule type" value="Genomic_DNA"/>
</dbReference>
<evidence type="ECO:0000313" key="4">
    <source>
        <dbReference type="EMBL" id="MFC3173388.1"/>
    </source>
</evidence>
<organism evidence="4 5">
    <name type="scientific">Novosphingobium bradum</name>
    <dbReference type="NCBI Taxonomy" id="1737444"/>
    <lineage>
        <taxon>Bacteria</taxon>
        <taxon>Pseudomonadati</taxon>
        <taxon>Pseudomonadota</taxon>
        <taxon>Alphaproteobacteria</taxon>
        <taxon>Sphingomonadales</taxon>
        <taxon>Sphingomonadaceae</taxon>
        <taxon>Novosphingobium</taxon>
    </lineage>
</organism>
<dbReference type="InterPro" id="IPR011251">
    <property type="entry name" value="Luciferase-like_dom"/>
</dbReference>
<evidence type="ECO:0000259" key="3">
    <source>
        <dbReference type="Pfam" id="PF00296"/>
    </source>
</evidence>
<keyword evidence="1 4" id="KW-0560">Oxidoreductase</keyword>
<name>A0ABV7IL23_9SPHN</name>
<comment type="caution">
    <text evidence="4">The sequence shown here is derived from an EMBL/GenBank/DDBJ whole genome shotgun (WGS) entry which is preliminary data.</text>
</comment>
<accession>A0ABV7IL23</accession>
<dbReference type="InterPro" id="IPR050766">
    <property type="entry name" value="Bact_Lucif_Oxidored"/>
</dbReference>
<dbReference type="EC" id="1.-.-.-" evidence="4"/>
<proteinExistence type="predicted"/>
<sequence length="324" mass="35042">MYTMRFDMRAPANGAPTTELYAAVPEICAWAETRGCLAATLSEHHMSEDGYLPSPMILASAIAARTAQLRISIAIVQLPLYDPVRLAEDAAVLDILSQGRVSYVGGLGYMPREYEMHGVPYGRRGAIAEEKLALFLKIKGGEPVEHEGRQIHVTPAPVTPGGPRIAWGGGSIPAAERAGRHGLDFIAQKGNEELRAAYEAACRAHGHEPGMCLLNHRDNTTVLFVADDLDAAWAELGPYLMNDVRMYGAWNAGDTETSNISFAQTAADLRAENRSHRIVSVEEARAMAGAGMPLPLHPLIGGLPPALAWKYLRTVARDVFGHEV</sequence>
<reference evidence="5" key="1">
    <citation type="journal article" date="2019" name="Int. J. Syst. Evol. Microbiol.">
        <title>The Global Catalogue of Microorganisms (GCM) 10K type strain sequencing project: providing services to taxonomists for standard genome sequencing and annotation.</title>
        <authorList>
            <consortium name="The Broad Institute Genomics Platform"/>
            <consortium name="The Broad Institute Genome Sequencing Center for Infectious Disease"/>
            <person name="Wu L."/>
            <person name="Ma J."/>
        </authorList>
    </citation>
    <scope>NUCLEOTIDE SEQUENCE [LARGE SCALE GENOMIC DNA]</scope>
    <source>
        <strain evidence="5">KCTC 42984</strain>
    </source>
</reference>
<evidence type="ECO:0000313" key="5">
    <source>
        <dbReference type="Proteomes" id="UP001595604"/>
    </source>
</evidence>
<dbReference type="Proteomes" id="UP001595604">
    <property type="component" value="Unassembled WGS sequence"/>
</dbReference>
<keyword evidence="5" id="KW-1185">Reference proteome</keyword>
<feature type="domain" description="Luciferase-like" evidence="3">
    <location>
        <begin position="16"/>
        <end position="257"/>
    </location>
</feature>
<dbReference type="Pfam" id="PF00296">
    <property type="entry name" value="Bac_luciferase"/>
    <property type="match status" value="1"/>
</dbReference>
<dbReference type="PANTHER" id="PTHR30137">
    <property type="entry name" value="LUCIFERASE-LIKE MONOOXYGENASE"/>
    <property type="match status" value="1"/>
</dbReference>
<gene>
    <name evidence="4" type="ORF">ACFOD9_03890</name>
</gene>
<protein>
    <submittedName>
        <fullName evidence="4">LLM class flavin-dependent oxidoreductase</fullName>
        <ecNumber evidence="4">1.-.-.-</ecNumber>
    </submittedName>
</protein>
<evidence type="ECO:0000256" key="2">
    <source>
        <dbReference type="ARBA" id="ARBA00023033"/>
    </source>
</evidence>
<dbReference type="SUPFAM" id="SSF51679">
    <property type="entry name" value="Bacterial luciferase-like"/>
    <property type="match status" value="1"/>
</dbReference>